<accession>A0ACC0J458</accession>
<dbReference type="Proteomes" id="UP001060215">
    <property type="component" value="Chromosome 1"/>
</dbReference>
<name>A0ACC0J458_9ERIC</name>
<comment type="caution">
    <text evidence="1">The sequence shown here is derived from an EMBL/GenBank/DDBJ whole genome shotgun (WGS) entry which is preliminary data.</text>
</comment>
<gene>
    <name evidence="1" type="ORF">LOK49_LG01G02987</name>
</gene>
<sequence length="807" mass="90844">MEKPSRSGRASQTQSSGTRQRRSGYEPSDTETEWLDTPWHDLNPSNGNLGSEGLNLTSDQGRNTSPYKISRRHSARFLDEVPSLNKPSKHSPVRRRHSKSPYKPRKDDGTALSPTPVSLLHRNVSPISPRPVSDSRKNVSPSANPKIRRHISPYKPAREDLDLVNTETVSSNRKQNYQQINKNVGAEERGGVYQVNETSRISEKSIYSRRSVTAPRTRIREMDQQVRYGRTEQSGDTIPSLLPRNMPRKEREVSHKNTPSVGELNEMVANVQISRAPGAGGPNFQSTDSISPGDIFFSHDYGDLAKTMQNIIFPKNGGVEGRFSPMPQNFAGRDSGPHLRSKPNSNFGLSYQGNSSSTVLTRTTMTNGSAMSRQGSNKISTSSSKLSAISGRTNGSVGKFVANRRKSQTEAWFSCIKKGPCRTTKSPEKTREFDEASYIEKAFVVESLRQFWADKHQPASLNGFICHKQEAQVLKQLVSHEICPHILLKGPPGSGKKALTMALLHEIYGDPAWNISHDLRYFHIQESRPVQVIVPVTSSAHHVELNVYLEPNARYALLALVKQISSIYTIAPEISTVNFKADYKVMVLYDVDKASENVQHLIKWIMDCYTDSCKLILCCEDDVDILEQVKNCCKVVEVDAPVTHEIMEVLIQIARKEDFDLPMSFAAKLATKSMQNLRKAIMALEACKAHNYPFVDDQPIPLGWEEVLDELAAEILSDPSHKRLFYIRGKFQKLLVDFVHPKLILQKLVEQFLKGVDAGLKRELYYWHGYYDKRLPVGTSALLKLEEFVAKFMGLHRKSSSKPQYYS</sequence>
<keyword evidence="2" id="KW-1185">Reference proteome</keyword>
<organism evidence="1 2">
    <name type="scientific">Camellia lanceoleosa</name>
    <dbReference type="NCBI Taxonomy" id="1840588"/>
    <lineage>
        <taxon>Eukaryota</taxon>
        <taxon>Viridiplantae</taxon>
        <taxon>Streptophyta</taxon>
        <taxon>Embryophyta</taxon>
        <taxon>Tracheophyta</taxon>
        <taxon>Spermatophyta</taxon>
        <taxon>Magnoliopsida</taxon>
        <taxon>eudicotyledons</taxon>
        <taxon>Gunneridae</taxon>
        <taxon>Pentapetalae</taxon>
        <taxon>asterids</taxon>
        <taxon>Ericales</taxon>
        <taxon>Theaceae</taxon>
        <taxon>Camellia</taxon>
    </lineage>
</organism>
<dbReference type="EMBL" id="CM045758">
    <property type="protein sequence ID" value="KAI8032570.1"/>
    <property type="molecule type" value="Genomic_DNA"/>
</dbReference>
<proteinExistence type="predicted"/>
<protein>
    <submittedName>
        <fullName evidence="1">Replication factor C subunit 3</fullName>
    </submittedName>
</protein>
<evidence type="ECO:0000313" key="2">
    <source>
        <dbReference type="Proteomes" id="UP001060215"/>
    </source>
</evidence>
<reference evidence="1 2" key="1">
    <citation type="journal article" date="2022" name="Plant J.">
        <title>Chromosome-level genome of Camellia lanceoleosa provides a valuable resource for understanding genome evolution and self-incompatibility.</title>
        <authorList>
            <person name="Gong W."/>
            <person name="Xiao S."/>
            <person name="Wang L."/>
            <person name="Liao Z."/>
            <person name="Chang Y."/>
            <person name="Mo W."/>
            <person name="Hu G."/>
            <person name="Li W."/>
            <person name="Zhao G."/>
            <person name="Zhu H."/>
            <person name="Hu X."/>
            <person name="Ji K."/>
            <person name="Xiang X."/>
            <person name="Song Q."/>
            <person name="Yuan D."/>
            <person name="Jin S."/>
            <person name="Zhang L."/>
        </authorList>
    </citation>
    <scope>NUCLEOTIDE SEQUENCE [LARGE SCALE GENOMIC DNA]</scope>
    <source>
        <strain evidence="1">SQ_2022a</strain>
    </source>
</reference>
<evidence type="ECO:0000313" key="1">
    <source>
        <dbReference type="EMBL" id="KAI8032570.1"/>
    </source>
</evidence>